<feature type="signal peptide" evidence="1">
    <location>
        <begin position="1"/>
        <end position="42"/>
    </location>
</feature>
<reference evidence="3" key="2">
    <citation type="submission" date="2025-08" db="UniProtKB">
        <authorList>
            <consortium name="RefSeq"/>
        </authorList>
    </citation>
    <scope>IDENTIFICATION</scope>
    <source>
        <tissue evidence="3">Whole sample</tissue>
    </source>
</reference>
<evidence type="ECO:0000313" key="3">
    <source>
        <dbReference type="RefSeq" id="XP_022322585.1"/>
    </source>
</evidence>
<keyword evidence="1" id="KW-0732">Signal</keyword>
<feature type="chain" id="PRO_5034374461" evidence="1">
    <location>
        <begin position="43"/>
        <end position="124"/>
    </location>
</feature>
<reference evidence="2" key="1">
    <citation type="submission" date="2024-06" db="UniProtKB">
        <authorList>
            <consortium name="RefSeq"/>
        </authorList>
    </citation>
    <scope>NUCLEOTIDE SEQUENCE [LARGE SCALE GENOMIC DNA]</scope>
</reference>
<keyword evidence="2" id="KW-1185">Reference proteome</keyword>
<dbReference type="Proteomes" id="UP000694844">
    <property type="component" value="Chromosome 1"/>
</dbReference>
<dbReference type="GeneID" id="111124024"/>
<dbReference type="AlphaFoldDB" id="A0A8B8D4G9"/>
<dbReference type="RefSeq" id="XP_022322585.1">
    <property type="nucleotide sequence ID" value="XM_022466877.1"/>
</dbReference>
<evidence type="ECO:0000313" key="2">
    <source>
        <dbReference type="Proteomes" id="UP000694844"/>
    </source>
</evidence>
<sequence length="124" mass="13569">MAVFDQGKRKAWFSHFRSTVQVTMKSLVFFVLILVSLQVVEGQGYRSGSGYIGGNYAGGGGRYTQGNRCPRQACTLQLIPPECRQRQVFVYSGRMCPGCDIDICSGVNTGVQSQLPNGFQSLGF</sequence>
<accession>A0A8B8D4G9</accession>
<evidence type="ECO:0000256" key="1">
    <source>
        <dbReference type="SAM" id="SignalP"/>
    </source>
</evidence>
<name>A0A8B8D4G9_CRAVI</name>
<gene>
    <name evidence="3" type="primary">LOC111124024</name>
</gene>
<organism evidence="2 3">
    <name type="scientific">Crassostrea virginica</name>
    <name type="common">Eastern oyster</name>
    <dbReference type="NCBI Taxonomy" id="6565"/>
    <lineage>
        <taxon>Eukaryota</taxon>
        <taxon>Metazoa</taxon>
        <taxon>Spiralia</taxon>
        <taxon>Lophotrochozoa</taxon>
        <taxon>Mollusca</taxon>
        <taxon>Bivalvia</taxon>
        <taxon>Autobranchia</taxon>
        <taxon>Pteriomorphia</taxon>
        <taxon>Ostreida</taxon>
        <taxon>Ostreoidea</taxon>
        <taxon>Ostreidae</taxon>
        <taxon>Crassostrea</taxon>
    </lineage>
</organism>
<proteinExistence type="predicted"/>
<protein>
    <submittedName>
        <fullName evidence="3">Uncharacterized protein LOC111124024</fullName>
    </submittedName>
</protein>
<dbReference type="KEGG" id="cvn:111124024"/>